<organism evidence="2">
    <name type="scientific">uncultured Thermomicrobiales bacterium</name>
    <dbReference type="NCBI Taxonomy" id="1645740"/>
    <lineage>
        <taxon>Bacteria</taxon>
        <taxon>Pseudomonadati</taxon>
        <taxon>Thermomicrobiota</taxon>
        <taxon>Thermomicrobia</taxon>
        <taxon>Thermomicrobiales</taxon>
        <taxon>environmental samples</taxon>
    </lineage>
</organism>
<feature type="compositionally biased region" description="Gly residues" evidence="1">
    <location>
        <begin position="124"/>
        <end position="140"/>
    </location>
</feature>
<dbReference type="EMBL" id="CADCWE010000067">
    <property type="protein sequence ID" value="CAA9532779.1"/>
    <property type="molecule type" value="Genomic_DNA"/>
</dbReference>
<sequence>GDDRRVPAFPGRNPLHLPPGHPDPVALLPLRQADLPPLRGADPGRVALPGMRRGARVADLPHRPLDARQSGRGRVGGRGGGRGALGIRAGVGLFSRPRVGVWGRRGDGLGEQRQARPGSAAPGDGDGAAGAGDQPGGDGAAVGDLPCRRQPARRRLHPRGAAGVRRPGQRRGGVAAADHPGLAVCGAAADHRLDPVPV</sequence>
<protein>
    <submittedName>
        <fullName evidence="2">Uncharacterized protein</fullName>
    </submittedName>
</protein>
<feature type="non-terminal residue" evidence="2">
    <location>
        <position position="198"/>
    </location>
</feature>
<dbReference type="AlphaFoldDB" id="A0A6J4TX80"/>
<accession>A0A6J4TX80</accession>
<feature type="region of interest" description="Disordered" evidence="1">
    <location>
        <begin position="1"/>
        <end position="81"/>
    </location>
</feature>
<feature type="compositionally biased region" description="Low complexity" evidence="1">
    <location>
        <begin position="159"/>
        <end position="177"/>
    </location>
</feature>
<evidence type="ECO:0000313" key="2">
    <source>
        <dbReference type="EMBL" id="CAA9532779.1"/>
    </source>
</evidence>
<feature type="compositionally biased region" description="Basic and acidic residues" evidence="1">
    <location>
        <begin position="104"/>
        <end position="114"/>
    </location>
</feature>
<feature type="region of interest" description="Disordered" evidence="1">
    <location>
        <begin position="100"/>
        <end position="177"/>
    </location>
</feature>
<proteinExistence type="predicted"/>
<feature type="non-terminal residue" evidence="2">
    <location>
        <position position="1"/>
    </location>
</feature>
<name>A0A6J4TX80_9BACT</name>
<reference evidence="2" key="1">
    <citation type="submission" date="2020-02" db="EMBL/GenBank/DDBJ databases">
        <authorList>
            <person name="Meier V. D."/>
        </authorList>
    </citation>
    <scope>NUCLEOTIDE SEQUENCE</scope>
    <source>
        <strain evidence="2">AVDCRST_MAG73</strain>
    </source>
</reference>
<evidence type="ECO:0000256" key="1">
    <source>
        <dbReference type="SAM" id="MobiDB-lite"/>
    </source>
</evidence>
<gene>
    <name evidence="2" type="ORF">AVDCRST_MAG73-1112</name>
</gene>